<dbReference type="EC" id="3.4.-.-" evidence="4"/>
<gene>
    <name evidence="4" type="ORF">ACFO5I_07840</name>
</gene>
<evidence type="ECO:0000313" key="5">
    <source>
        <dbReference type="Proteomes" id="UP001595969"/>
    </source>
</evidence>
<sequence length="214" mass="23859">MSYKKYTFLTLFIYFIAFIAPSFAFTLQQSLMILTVSYIVGAFALIRLYQNQTTLLPFEEEKMAKGRIWILGLVGIFLAIILQNVAMNIEIFFGGSLESENTNEILALVMQQPLVMLAVAIGGPIMEELVFRRAILGAVTRKTNVWIGVVISSLLFALIHQDGHLLLYSSLGAFFSLQYVITGSIWTSIITHVGMNTLVVLANILVQTMDLPVK</sequence>
<feature type="transmembrane region" description="Helical" evidence="2">
    <location>
        <begin position="69"/>
        <end position="93"/>
    </location>
</feature>
<keyword evidence="2" id="KW-1133">Transmembrane helix</keyword>
<keyword evidence="5" id="KW-1185">Reference proteome</keyword>
<feature type="domain" description="CAAX prenyl protease 2/Lysostaphin resistance protein A-like" evidence="3">
    <location>
        <begin position="113"/>
        <end position="197"/>
    </location>
</feature>
<accession>A0ABV9MUI2</accession>
<evidence type="ECO:0000259" key="3">
    <source>
        <dbReference type="Pfam" id="PF02517"/>
    </source>
</evidence>
<comment type="caution">
    <text evidence="4">The sequence shown here is derived from an EMBL/GenBank/DDBJ whole genome shotgun (WGS) entry which is preliminary data.</text>
</comment>
<feature type="transmembrane region" description="Helical" evidence="2">
    <location>
        <begin position="113"/>
        <end position="131"/>
    </location>
</feature>
<dbReference type="InterPro" id="IPR003675">
    <property type="entry name" value="Rce1/LyrA-like_dom"/>
</dbReference>
<feature type="transmembrane region" description="Helical" evidence="2">
    <location>
        <begin position="7"/>
        <end position="25"/>
    </location>
</feature>
<keyword evidence="2" id="KW-0812">Transmembrane</keyword>
<dbReference type="PANTHER" id="PTHR36435">
    <property type="entry name" value="SLR1288 PROTEIN"/>
    <property type="match status" value="1"/>
</dbReference>
<feature type="transmembrane region" description="Helical" evidence="2">
    <location>
        <begin position="31"/>
        <end position="49"/>
    </location>
</feature>
<dbReference type="Pfam" id="PF02517">
    <property type="entry name" value="Rce1-like"/>
    <property type="match status" value="1"/>
</dbReference>
<evidence type="ECO:0000256" key="2">
    <source>
        <dbReference type="SAM" id="Phobius"/>
    </source>
</evidence>
<evidence type="ECO:0000256" key="1">
    <source>
        <dbReference type="ARBA" id="ARBA00009067"/>
    </source>
</evidence>
<keyword evidence="4" id="KW-0378">Hydrolase</keyword>
<dbReference type="Proteomes" id="UP001595969">
    <property type="component" value="Unassembled WGS sequence"/>
</dbReference>
<dbReference type="RefSeq" id="WP_204653885.1">
    <property type="nucleotide sequence ID" value="NZ_JAFBFD010000015.1"/>
</dbReference>
<feature type="transmembrane region" description="Helical" evidence="2">
    <location>
        <begin position="179"/>
        <end position="206"/>
    </location>
</feature>
<feature type="transmembrane region" description="Helical" evidence="2">
    <location>
        <begin position="143"/>
        <end position="159"/>
    </location>
</feature>
<comment type="similarity">
    <text evidence="1">Belongs to the UPF0177 family.</text>
</comment>
<reference evidence="5" key="1">
    <citation type="journal article" date="2019" name="Int. J. Syst. Evol. Microbiol.">
        <title>The Global Catalogue of Microorganisms (GCM) 10K type strain sequencing project: providing services to taxonomists for standard genome sequencing and annotation.</title>
        <authorList>
            <consortium name="The Broad Institute Genomics Platform"/>
            <consortium name="The Broad Institute Genome Sequencing Center for Infectious Disease"/>
            <person name="Wu L."/>
            <person name="Ma J."/>
        </authorList>
    </citation>
    <scope>NUCLEOTIDE SEQUENCE [LARGE SCALE GENOMIC DNA]</scope>
    <source>
        <strain evidence="5">CGMCC 1.19032</strain>
    </source>
</reference>
<evidence type="ECO:0000313" key="4">
    <source>
        <dbReference type="EMBL" id="MFC4719646.1"/>
    </source>
</evidence>
<organism evidence="4 5">
    <name type="scientific">Enterococcus lemanii</name>
    <dbReference type="NCBI Taxonomy" id="1159752"/>
    <lineage>
        <taxon>Bacteria</taxon>
        <taxon>Bacillati</taxon>
        <taxon>Bacillota</taxon>
        <taxon>Bacilli</taxon>
        <taxon>Lactobacillales</taxon>
        <taxon>Enterococcaceae</taxon>
        <taxon>Enterococcus</taxon>
    </lineage>
</organism>
<protein>
    <submittedName>
        <fullName evidence="4">CPBP family intramembrane glutamic endopeptidase</fullName>
        <ecNumber evidence="4">3.4.-.-</ecNumber>
    </submittedName>
</protein>
<dbReference type="GO" id="GO:0016787">
    <property type="term" value="F:hydrolase activity"/>
    <property type="evidence" value="ECO:0007669"/>
    <property type="project" value="UniProtKB-KW"/>
</dbReference>
<dbReference type="PANTHER" id="PTHR36435:SF1">
    <property type="entry name" value="CAAX AMINO TERMINAL PROTEASE FAMILY PROTEIN"/>
    <property type="match status" value="1"/>
</dbReference>
<name>A0ABV9MUI2_9ENTE</name>
<keyword evidence="2" id="KW-0472">Membrane</keyword>
<proteinExistence type="inferred from homology"/>
<dbReference type="InterPro" id="IPR052710">
    <property type="entry name" value="CAAX_protease"/>
</dbReference>
<dbReference type="EMBL" id="JBHSGS010000043">
    <property type="protein sequence ID" value="MFC4719646.1"/>
    <property type="molecule type" value="Genomic_DNA"/>
</dbReference>